<proteinExistence type="predicted"/>
<keyword evidence="3" id="KW-0812">Transmembrane</keyword>
<evidence type="ECO:0000256" key="2">
    <source>
        <dbReference type="SAM" id="MobiDB-lite"/>
    </source>
</evidence>
<gene>
    <name evidence="4" type="ORF">AURMO_01389</name>
</gene>
<keyword evidence="3" id="KW-0472">Membrane</keyword>
<keyword evidence="3" id="KW-1133">Transmembrane helix</keyword>
<feature type="compositionally biased region" description="Low complexity" evidence="2">
    <location>
        <begin position="61"/>
        <end position="70"/>
    </location>
</feature>
<dbReference type="AlphaFoldDB" id="A0A2Z3RYZ2"/>
<dbReference type="CDD" id="cd05830">
    <property type="entry name" value="Sortase_E"/>
    <property type="match status" value="1"/>
</dbReference>
<accession>A0A2Z3RYZ2</accession>
<name>A0A2Z3RYZ2_9MICO</name>
<sequence length="499" mass="53296">MDWFDRRANDVMVWISYRRKQKMARAEEKNNRPQLPKPPRGWKPGNPFVSEQELEAARAIRAAVDAQSADSKADSGAPGSSRREVKESAPQAPLTLAERVTGIFQFKKKDPQAPPPMPRRLPAMVREPRHFTSRELLTRNVLIAVTVIIFGFFGNLFFLSHLQHEVSQQQLSNQFRQELALATAPVSEGDKDLILLPNGAPVAVLTIPDLGVNEVVVEGTDSASLKKGPGHRRDTVLPGQAGVSVIMARAAAYGGPFGNIQSLQPGTRISLITGQGYHVYSVIGVRYAGDPGPAEPAEGVGRLILETARGGPYTPDGVLRVDAQLVSTSKTAPGQAETILAQVTTAKSSSTPAVSGTATSMPNSTSAALPTAGPTAAPTPTTIASAQPTTSATPSPTGAPATDTRNPAIALASVKALDPGPRYTGTNTLALNERELATDTTMLWALIFALQLLIVVEIAAIWAYRRVGLEKTWIVFIPIFLLTGLLVSDQLVRLLPNLL</sequence>
<organism evidence="4 5">
    <name type="scientific">Aurantimicrobium photophilum</name>
    <dbReference type="NCBI Taxonomy" id="1987356"/>
    <lineage>
        <taxon>Bacteria</taxon>
        <taxon>Bacillati</taxon>
        <taxon>Actinomycetota</taxon>
        <taxon>Actinomycetes</taxon>
        <taxon>Micrococcales</taxon>
        <taxon>Microbacteriaceae</taxon>
        <taxon>Aurantimicrobium</taxon>
    </lineage>
</organism>
<dbReference type="Proteomes" id="UP000246894">
    <property type="component" value="Chromosome"/>
</dbReference>
<dbReference type="InterPro" id="IPR005754">
    <property type="entry name" value="Sortase"/>
</dbReference>
<dbReference type="EMBL" id="CP023994">
    <property type="protein sequence ID" value="AWR21979.1"/>
    <property type="molecule type" value="Genomic_DNA"/>
</dbReference>
<feature type="region of interest" description="Disordered" evidence="2">
    <location>
        <begin position="61"/>
        <end position="92"/>
    </location>
</feature>
<evidence type="ECO:0000313" key="5">
    <source>
        <dbReference type="Proteomes" id="UP000246894"/>
    </source>
</evidence>
<dbReference type="InterPro" id="IPR023365">
    <property type="entry name" value="Sortase_dom-sf"/>
</dbReference>
<feature type="compositionally biased region" description="Polar residues" evidence="2">
    <location>
        <begin position="344"/>
        <end position="363"/>
    </location>
</feature>
<feature type="transmembrane region" description="Helical" evidence="3">
    <location>
        <begin position="136"/>
        <end position="159"/>
    </location>
</feature>
<dbReference type="InterPro" id="IPR042003">
    <property type="entry name" value="Sortase_E"/>
</dbReference>
<dbReference type="Gene3D" id="2.40.260.10">
    <property type="entry name" value="Sortase"/>
    <property type="match status" value="1"/>
</dbReference>
<dbReference type="SUPFAM" id="SSF63817">
    <property type="entry name" value="Sortase"/>
    <property type="match status" value="1"/>
</dbReference>
<evidence type="ECO:0000256" key="3">
    <source>
        <dbReference type="SAM" id="Phobius"/>
    </source>
</evidence>
<keyword evidence="1" id="KW-0378">Hydrolase</keyword>
<feature type="transmembrane region" description="Helical" evidence="3">
    <location>
        <begin position="442"/>
        <end position="464"/>
    </location>
</feature>
<feature type="region of interest" description="Disordered" evidence="2">
    <location>
        <begin position="344"/>
        <end position="404"/>
    </location>
</feature>
<dbReference type="GO" id="GO:0016787">
    <property type="term" value="F:hydrolase activity"/>
    <property type="evidence" value="ECO:0007669"/>
    <property type="project" value="UniProtKB-KW"/>
</dbReference>
<feature type="transmembrane region" description="Helical" evidence="3">
    <location>
        <begin position="473"/>
        <end position="492"/>
    </location>
</feature>
<evidence type="ECO:0000313" key="4">
    <source>
        <dbReference type="EMBL" id="AWR21979.1"/>
    </source>
</evidence>
<reference evidence="4 5" key="1">
    <citation type="submission" date="2017-10" db="EMBL/GenBank/DDBJ databases">
        <title>Genome of an Actinobacterium that displays light-enhanced growth.</title>
        <authorList>
            <person name="Maresca J.A."/>
            <person name="Hempel P."/>
            <person name="Shevchenko O."/>
            <person name="Miller K.J."/>
            <person name="Hahn M.W."/>
        </authorList>
    </citation>
    <scope>NUCLEOTIDE SEQUENCE [LARGE SCALE GENOMIC DNA]</scope>
    <source>
        <strain evidence="4 5">MWH-Mo1</strain>
    </source>
</reference>
<dbReference type="KEGG" id="aum:AURMO_01389"/>
<keyword evidence="5" id="KW-1185">Reference proteome</keyword>
<feature type="region of interest" description="Disordered" evidence="2">
    <location>
        <begin position="22"/>
        <end position="49"/>
    </location>
</feature>
<feature type="compositionally biased region" description="Low complexity" evidence="2">
    <location>
        <begin position="364"/>
        <end position="402"/>
    </location>
</feature>
<evidence type="ECO:0000256" key="1">
    <source>
        <dbReference type="ARBA" id="ARBA00022801"/>
    </source>
</evidence>
<protein>
    <submittedName>
        <fullName evidence="4">Sortase family protein</fullName>
    </submittedName>
</protein>
<dbReference type="Pfam" id="PF04203">
    <property type="entry name" value="Sortase"/>
    <property type="match status" value="1"/>
</dbReference>